<dbReference type="InterPro" id="IPR029063">
    <property type="entry name" value="SAM-dependent_MTases_sf"/>
</dbReference>
<keyword evidence="2 4" id="KW-0808">Transferase</keyword>
<dbReference type="Pfam" id="PF13649">
    <property type="entry name" value="Methyltransf_25"/>
    <property type="match status" value="1"/>
</dbReference>
<dbReference type="PANTHER" id="PTHR43861:SF1">
    <property type="entry name" value="TRANS-ACONITATE 2-METHYLTRANSFERASE"/>
    <property type="match status" value="1"/>
</dbReference>
<evidence type="ECO:0000259" key="3">
    <source>
        <dbReference type="Pfam" id="PF13649"/>
    </source>
</evidence>
<dbReference type="GO" id="GO:0008168">
    <property type="term" value="F:methyltransferase activity"/>
    <property type="evidence" value="ECO:0007669"/>
    <property type="project" value="UniProtKB-KW"/>
</dbReference>
<dbReference type="GO" id="GO:0032259">
    <property type="term" value="P:methylation"/>
    <property type="evidence" value="ECO:0007669"/>
    <property type="project" value="UniProtKB-KW"/>
</dbReference>
<dbReference type="STRING" id="561176.SAMN04488561_0438"/>
<protein>
    <submittedName>
        <fullName evidence="4">Methyltransferase domain-containing protein</fullName>
    </submittedName>
</protein>
<dbReference type="CDD" id="cd02440">
    <property type="entry name" value="AdoMet_MTases"/>
    <property type="match status" value="1"/>
</dbReference>
<dbReference type="InterPro" id="IPR041698">
    <property type="entry name" value="Methyltransf_25"/>
</dbReference>
<evidence type="ECO:0000313" key="5">
    <source>
        <dbReference type="Proteomes" id="UP000181980"/>
    </source>
</evidence>
<dbReference type="RefSeq" id="WP_069114231.1">
    <property type="nucleotide sequence ID" value="NZ_FNUC01000002.1"/>
</dbReference>
<keyword evidence="5" id="KW-1185">Reference proteome</keyword>
<evidence type="ECO:0000256" key="1">
    <source>
        <dbReference type="ARBA" id="ARBA00022603"/>
    </source>
</evidence>
<sequence length="201" mass="20861">MTVTDVGAAYDARANEYIELFGSVGQSAQQDRDTIERWQHGIDGRIVDAGCGPGHWSDLLAQAGTRDVTGVDASARFVDAARQRFASPDFTVGDLTALPVADGSAGGVLAWYSLIHTPPGGVPAILGEFARVLAPGGSLLLGFVDGAAGAAFDHAVTTAYYWSADALGDLLAPHGFVVERASARQDPGVRRHGDLVATLAT</sequence>
<dbReference type="PANTHER" id="PTHR43861">
    <property type="entry name" value="TRANS-ACONITATE 2-METHYLTRANSFERASE-RELATED"/>
    <property type="match status" value="1"/>
</dbReference>
<evidence type="ECO:0000256" key="2">
    <source>
        <dbReference type="ARBA" id="ARBA00022679"/>
    </source>
</evidence>
<evidence type="ECO:0000313" key="4">
    <source>
        <dbReference type="EMBL" id="SED79330.1"/>
    </source>
</evidence>
<gene>
    <name evidence="4" type="ORF">SAMN04488561_0438</name>
</gene>
<feature type="domain" description="Methyltransferase" evidence="3">
    <location>
        <begin position="46"/>
        <end position="137"/>
    </location>
</feature>
<dbReference type="OrthoDB" id="9805171at2"/>
<dbReference type="Proteomes" id="UP000181980">
    <property type="component" value="Unassembled WGS sequence"/>
</dbReference>
<name>A0A1H5DKN6_9ACTN</name>
<reference evidence="5" key="1">
    <citation type="submission" date="2016-10" db="EMBL/GenBank/DDBJ databases">
        <authorList>
            <person name="Varghese N."/>
            <person name="Submissions S."/>
        </authorList>
    </citation>
    <scope>NUCLEOTIDE SEQUENCE [LARGE SCALE GENOMIC DNA]</scope>
    <source>
        <strain evidence="5">DSM 45237</strain>
    </source>
</reference>
<dbReference type="Gene3D" id="3.40.50.150">
    <property type="entry name" value="Vaccinia Virus protein VP39"/>
    <property type="match status" value="1"/>
</dbReference>
<proteinExistence type="predicted"/>
<organism evidence="4 5">
    <name type="scientific">Jiangella alba</name>
    <dbReference type="NCBI Taxonomy" id="561176"/>
    <lineage>
        <taxon>Bacteria</taxon>
        <taxon>Bacillati</taxon>
        <taxon>Actinomycetota</taxon>
        <taxon>Actinomycetes</taxon>
        <taxon>Jiangellales</taxon>
        <taxon>Jiangellaceae</taxon>
        <taxon>Jiangella</taxon>
    </lineage>
</organism>
<accession>A0A1H5DKN6</accession>
<dbReference type="AlphaFoldDB" id="A0A1H5DKN6"/>
<keyword evidence="1 4" id="KW-0489">Methyltransferase</keyword>
<dbReference type="EMBL" id="FNUC01000002">
    <property type="protein sequence ID" value="SED79330.1"/>
    <property type="molecule type" value="Genomic_DNA"/>
</dbReference>
<dbReference type="SUPFAM" id="SSF53335">
    <property type="entry name" value="S-adenosyl-L-methionine-dependent methyltransferases"/>
    <property type="match status" value="1"/>
</dbReference>